<sequence>MVDNVFSDAAMAELYDVFHPWGLAPDDAFYIDLVMSARSVLDVGCGTGLLQREARKRGHTGRLVGLDPAEAMLEVGRRDRGDVEWVLGDLATTSFENEFDLVVMTGHAFQVLTADEELRSALAAVRRALAEDGRFVFETRNPAARGWEAWRPSRTRTVTGPDGAEATSVHRLESVEGDLVTFTTAYSSTAWGGEVRHSRSTLRFPDAGALDALLAGAGLEVRARYGDWARGPLTDASEEIITCAVPVGPAR</sequence>
<dbReference type="PANTHER" id="PTHR43591">
    <property type="entry name" value="METHYLTRANSFERASE"/>
    <property type="match status" value="1"/>
</dbReference>
<dbReference type="EMBL" id="JAUUCC010000037">
    <property type="protein sequence ID" value="MEE2051942.1"/>
    <property type="molecule type" value="Genomic_DNA"/>
</dbReference>
<dbReference type="InterPro" id="IPR041698">
    <property type="entry name" value="Methyltransf_25"/>
</dbReference>
<dbReference type="RefSeq" id="WP_330158996.1">
    <property type="nucleotide sequence ID" value="NZ_BAAAJA010000041.1"/>
</dbReference>
<dbReference type="GO" id="GO:0032259">
    <property type="term" value="P:methylation"/>
    <property type="evidence" value="ECO:0007669"/>
    <property type="project" value="UniProtKB-KW"/>
</dbReference>
<keyword evidence="2" id="KW-0808">Transferase</keyword>
<gene>
    <name evidence="2" type="ORF">Q8A49_15680</name>
</gene>
<dbReference type="Proteomes" id="UP001348641">
    <property type="component" value="Unassembled WGS sequence"/>
</dbReference>
<evidence type="ECO:0000313" key="3">
    <source>
        <dbReference type="Proteomes" id="UP001348641"/>
    </source>
</evidence>
<dbReference type="GO" id="GO:0008168">
    <property type="term" value="F:methyltransferase activity"/>
    <property type="evidence" value="ECO:0007669"/>
    <property type="project" value="UniProtKB-KW"/>
</dbReference>
<dbReference type="InterPro" id="IPR029063">
    <property type="entry name" value="SAM-dependent_MTases_sf"/>
</dbReference>
<protein>
    <submittedName>
        <fullName evidence="2">Class I SAM-dependent methyltransferase</fullName>
        <ecNumber evidence="2">2.1.-.-</ecNumber>
    </submittedName>
</protein>
<feature type="domain" description="Methyltransferase" evidence="1">
    <location>
        <begin position="40"/>
        <end position="133"/>
    </location>
</feature>
<keyword evidence="2" id="KW-0489">Methyltransferase</keyword>
<evidence type="ECO:0000313" key="2">
    <source>
        <dbReference type="EMBL" id="MEE2051942.1"/>
    </source>
</evidence>
<comment type="caution">
    <text evidence="2">The sequence shown here is derived from an EMBL/GenBank/DDBJ whole genome shotgun (WGS) entry which is preliminary data.</text>
</comment>
<dbReference type="CDD" id="cd02440">
    <property type="entry name" value="AdoMet_MTases"/>
    <property type="match status" value="1"/>
</dbReference>
<dbReference type="Pfam" id="PF13649">
    <property type="entry name" value="Methyltransf_25"/>
    <property type="match status" value="1"/>
</dbReference>
<organism evidence="2 3">
    <name type="scientific">Nocardiopsis tropica</name>
    <dbReference type="NCBI Taxonomy" id="109330"/>
    <lineage>
        <taxon>Bacteria</taxon>
        <taxon>Bacillati</taxon>
        <taxon>Actinomycetota</taxon>
        <taxon>Actinomycetes</taxon>
        <taxon>Streptosporangiales</taxon>
        <taxon>Nocardiopsidaceae</taxon>
        <taxon>Nocardiopsis</taxon>
    </lineage>
</organism>
<dbReference type="EC" id="2.1.-.-" evidence="2"/>
<evidence type="ECO:0000259" key="1">
    <source>
        <dbReference type="Pfam" id="PF13649"/>
    </source>
</evidence>
<accession>A0ABU7KTG3</accession>
<dbReference type="Gene3D" id="3.40.50.150">
    <property type="entry name" value="Vaccinia Virus protein VP39"/>
    <property type="match status" value="1"/>
</dbReference>
<name>A0ABU7KTG3_9ACTN</name>
<proteinExistence type="predicted"/>
<dbReference type="SUPFAM" id="SSF53335">
    <property type="entry name" value="S-adenosyl-L-methionine-dependent methyltransferases"/>
    <property type="match status" value="1"/>
</dbReference>
<reference evidence="2 3" key="1">
    <citation type="submission" date="2023-07" db="EMBL/GenBank/DDBJ databases">
        <authorList>
            <person name="Girao M."/>
            <person name="Carvalho M.F."/>
        </authorList>
    </citation>
    <scope>NUCLEOTIDE SEQUENCE [LARGE SCALE GENOMIC DNA]</scope>
    <source>
        <strain evidence="2 3">66/93</strain>
    </source>
</reference>